<dbReference type="EMBL" id="CM000881">
    <property type="protein sequence ID" value="KQK06763.1"/>
    <property type="molecule type" value="Genomic_DNA"/>
</dbReference>
<dbReference type="eggNOG" id="ENOG502QUBK">
    <property type="taxonomic scope" value="Eukaryota"/>
</dbReference>
<keyword evidence="10" id="KW-0325">Glycoprotein</keyword>
<comment type="subcellular location">
    <subcellularLocation>
        <location evidence="1">Golgi apparatus membrane</location>
        <topology evidence="1">Single-pass type II membrane protein</topology>
    </subcellularLocation>
</comment>
<feature type="compositionally biased region" description="Basic and acidic residues" evidence="11">
    <location>
        <begin position="96"/>
        <end position="108"/>
    </location>
</feature>
<dbReference type="AlphaFoldDB" id="I1HKC7"/>
<keyword evidence="5" id="KW-0735">Signal-anchor</keyword>
<reference evidence="15 16" key="1">
    <citation type="journal article" date="2010" name="Nature">
        <title>Genome sequencing and analysis of the model grass Brachypodium distachyon.</title>
        <authorList>
            <consortium name="International Brachypodium Initiative"/>
        </authorList>
    </citation>
    <scope>NUCLEOTIDE SEQUENCE [LARGE SCALE GENOMIC DNA]</scope>
    <source>
        <strain evidence="15 16">Bd21</strain>
    </source>
</reference>
<evidence type="ECO:0000256" key="1">
    <source>
        <dbReference type="ARBA" id="ARBA00004323"/>
    </source>
</evidence>
<dbReference type="OrthoDB" id="1932925at2759"/>
<dbReference type="Pfam" id="PF13839">
    <property type="entry name" value="PC-Esterase"/>
    <property type="match status" value="1"/>
</dbReference>
<dbReference type="Pfam" id="PF14416">
    <property type="entry name" value="PMR5N"/>
    <property type="match status" value="1"/>
</dbReference>
<dbReference type="STRING" id="15368.I1HKC7"/>
<protein>
    <submittedName>
        <fullName evidence="15 16">Uncharacterized protein</fullName>
    </submittedName>
</protein>
<dbReference type="OMA" id="MICFVQS"/>
<organism evidence="15">
    <name type="scientific">Brachypodium distachyon</name>
    <name type="common">Purple false brome</name>
    <name type="synonym">Trachynia distachya</name>
    <dbReference type="NCBI Taxonomy" id="15368"/>
    <lineage>
        <taxon>Eukaryota</taxon>
        <taxon>Viridiplantae</taxon>
        <taxon>Streptophyta</taxon>
        <taxon>Embryophyta</taxon>
        <taxon>Tracheophyta</taxon>
        <taxon>Spermatophyta</taxon>
        <taxon>Magnoliopsida</taxon>
        <taxon>Liliopsida</taxon>
        <taxon>Poales</taxon>
        <taxon>Poaceae</taxon>
        <taxon>BOP clade</taxon>
        <taxon>Pooideae</taxon>
        <taxon>Stipodae</taxon>
        <taxon>Brachypodieae</taxon>
        <taxon>Brachypodium</taxon>
    </lineage>
</organism>
<keyword evidence="17" id="KW-1185">Reference proteome</keyword>
<dbReference type="InterPro" id="IPR025846">
    <property type="entry name" value="TBL_N"/>
</dbReference>
<feature type="transmembrane region" description="Helical" evidence="12">
    <location>
        <begin position="21"/>
        <end position="40"/>
    </location>
</feature>
<keyword evidence="9" id="KW-1015">Disulfide bond</keyword>
<dbReference type="GO" id="GO:1990538">
    <property type="term" value="F:xylan O-acetyltransferase activity"/>
    <property type="evidence" value="ECO:0007669"/>
    <property type="project" value="EnsemblPlants"/>
</dbReference>
<keyword evidence="4 12" id="KW-0812">Transmembrane</keyword>
<evidence type="ECO:0000256" key="2">
    <source>
        <dbReference type="ARBA" id="ARBA00007727"/>
    </source>
</evidence>
<evidence type="ECO:0000259" key="14">
    <source>
        <dbReference type="Pfam" id="PF14416"/>
    </source>
</evidence>
<evidence type="ECO:0000313" key="16">
    <source>
        <dbReference type="EnsemblPlants" id="KQK06763"/>
    </source>
</evidence>
<dbReference type="KEGG" id="bdi:100840217"/>
<dbReference type="FunCoup" id="I1HKC7">
    <property type="interactions" value="2"/>
</dbReference>
<reference evidence="15" key="2">
    <citation type="submission" date="2017-06" db="EMBL/GenBank/DDBJ databases">
        <title>WGS assembly of Brachypodium distachyon.</title>
        <authorList>
            <consortium name="The International Brachypodium Initiative"/>
            <person name="Lucas S."/>
            <person name="Harmon-Smith M."/>
            <person name="Lail K."/>
            <person name="Tice H."/>
            <person name="Grimwood J."/>
            <person name="Bruce D."/>
            <person name="Barry K."/>
            <person name="Shu S."/>
            <person name="Lindquist E."/>
            <person name="Wang M."/>
            <person name="Pitluck S."/>
            <person name="Vogel J.P."/>
            <person name="Garvin D.F."/>
            <person name="Mockler T.C."/>
            <person name="Schmutz J."/>
            <person name="Rokhsar D."/>
            <person name="Bevan M.W."/>
        </authorList>
    </citation>
    <scope>NUCLEOTIDE SEQUENCE</scope>
    <source>
        <strain evidence="15">Bd21</strain>
    </source>
</reference>
<dbReference type="InterPro" id="IPR029962">
    <property type="entry name" value="TBL"/>
</dbReference>
<dbReference type="Gramene" id="KQK06763">
    <property type="protein sequence ID" value="KQK06763"/>
    <property type="gene ID" value="BRADI_2g28400v3"/>
</dbReference>
<dbReference type="GO" id="GO:0000139">
    <property type="term" value="C:Golgi membrane"/>
    <property type="evidence" value="ECO:0007669"/>
    <property type="project" value="UniProtKB-SubCell"/>
</dbReference>
<dbReference type="GO" id="GO:0016413">
    <property type="term" value="F:O-acetyltransferase activity"/>
    <property type="evidence" value="ECO:0000318"/>
    <property type="project" value="GO_Central"/>
</dbReference>
<evidence type="ECO:0000256" key="9">
    <source>
        <dbReference type="ARBA" id="ARBA00023157"/>
    </source>
</evidence>
<keyword evidence="6 12" id="KW-1133">Transmembrane helix</keyword>
<dbReference type="PANTHER" id="PTHR32285">
    <property type="entry name" value="PROTEIN TRICHOME BIREFRINGENCE-LIKE 9-RELATED"/>
    <property type="match status" value="1"/>
</dbReference>
<evidence type="ECO:0000313" key="17">
    <source>
        <dbReference type="Proteomes" id="UP000008810"/>
    </source>
</evidence>
<dbReference type="GO" id="GO:0005794">
    <property type="term" value="C:Golgi apparatus"/>
    <property type="evidence" value="ECO:0000318"/>
    <property type="project" value="GO_Central"/>
</dbReference>
<keyword evidence="8 12" id="KW-0472">Membrane</keyword>
<feature type="domain" description="Trichome birefringence-like C-terminal" evidence="13">
    <location>
        <begin position="185"/>
        <end position="474"/>
    </location>
</feature>
<evidence type="ECO:0000256" key="4">
    <source>
        <dbReference type="ARBA" id="ARBA00022692"/>
    </source>
</evidence>
<evidence type="ECO:0000256" key="11">
    <source>
        <dbReference type="SAM" id="MobiDB-lite"/>
    </source>
</evidence>
<evidence type="ECO:0000256" key="6">
    <source>
        <dbReference type="ARBA" id="ARBA00022989"/>
    </source>
</evidence>
<gene>
    <name evidence="16" type="primary">LOC100840217</name>
    <name evidence="15" type="ORF">BRADI_2g28400v3</name>
</gene>
<dbReference type="PANTHER" id="PTHR32285:SF37">
    <property type="entry name" value="XYLAN O-ACETYLTRANSFERASE 5"/>
    <property type="match status" value="1"/>
</dbReference>
<keyword evidence="7" id="KW-0333">Golgi apparatus</keyword>
<accession>I1HKC7</accession>
<feature type="domain" description="Trichome birefringence-like N-terminal" evidence="14">
    <location>
        <begin position="131"/>
        <end position="184"/>
    </location>
</feature>
<dbReference type="GeneID" id="100840217"/>
<comment type="similarity">
    <text evidence="2">Belongs to the PC-esterase family. TBL subfamily.</text>
</comment>
<dbReference type="GO" id="GO:0045492">
    <property type="term" value="P:xylan biosynthetic process"/>
    <property type="evidence" value="ECO:0007669"/>
    <property type="project" value="EnsemblPlants"/>
</dbReference>
<feature type="region of interest" description="Disordered" evidence="11">
    <location>
        <begin position="61"/>
        <end position="122"/>
    </location>
</feature>
<keyword evidence="3" id="KW-0808">Transferase</keyword>
<dbReference type="InterPro" id="IPR026057">
    <property type="entry name" value="TBL_C"/>
</dbReference>
<evidence type="ECO:0000259" key="13">
    <source>
        <dbReference type="Pfam" id="PF13839"/>
    </source>
</evidence>
<reference evidence="16" key="3">
    <citation type="submission" date="2018-08" db="UniProtKB">
        <authorList>
            <consortium name="EnsemblPlants"/>
        </authorList>
    </citation>
    <scope>IDENTIFICATION</scope>
    <source>
        <strain evidence="16">cv. Bd21</strain>
    </source>
</reference>
<sequence>MRIPRRKGGAAGVALGMPSRRAQIAAVFALAVLLGVSVLYDSAHIAASLRRHSGYTRLSATREEAAAGAPPARGVESAEESTDRSDPPPQQGQGQGKEEEASSTRARADTSTPETGVVKEVAAEGAHGNASCDVYKGRWVYDDKNAPLYKESDCEFLTEQVTCMRNGRRDDEYQKWRWQPDECDLPKFEAKLLLEKLRNKRMMFVGDSLNRNQWESMVCLVQSEVPWDKKKLVKNGSLNVFRLEEYNATIEFYWAPFLVESNSDDPDIHSITDRMIMPTSITKHAANWIGVDYLIFNTYIWWMNTPKMKIVHDGSFASKPVKYDEMDRVVAYRQILKTWSGWVEEHVDPRRTMVLFMSVSPVHMQSEGWGSPNNIKCFSETQPAINYTKELELGTDWDLFSASHGFTKAMKKVPVHFINITALSEIRKDAHTSVHTLRQGKLLTKEQQANPRKFADCIHWCLPGLPDTWNEFIYGHIVSSPLQQQIEDQSQR</sequence>
<dbReference type="Proteomes" id="UP000008810">
    <property type="component" value="Chromosome 2"/>
</dbReference>
<dbReference type="EnsemblPlants" id="KQK06763">
    <property type="protein sequence ID" value="KQK06763"/>
    <property type="gene ID" value="BRADI_2g28400v3"/>
</dbReference>
<evidence type="ECO:0000256" key="3">
    <source>
        <dbReference type="ARBA" id="ARBA00022679"/>
    </source>
</evidence>
<proteinExistence type="inferred from homology"/>
<dbReference type="RefSeq" id="XP_014755032.1">
    <property type="nucleotide sequence ID" value="XM_014899546.2"/>
</dbReference>
<name>I1HKC7_BRADI</name>
<evidence type="ECO:0000256" key="12">
    <source>
        <dbReference type="SAM" id="Phobius"/>
    </source>
</evidence>
<evidence type="ECO:0000256" key="7">
    <source>
        <dbReference type="ARBA" id="ARBA00023034"/>
    </source>
</evidence>
<evidence type="ECO:0000313" key="15">
    <source>
        <dbReference type="EMBL" id="KQK06763.1"/>
    </source>
</evidence>
<evidence type="ECO:0000256" key="8">
    <source>
        <dbReference type="ARBA" id="ARBA00023136"/>
    </source>
</evidence>
<evidence type="ECO:0000256" key="10">
    <source>
        <dbReference type="ARBA" id="ARBA00023180"/>
    </source>
</evidence>
<evidence type="ECO:0000256" key="5">
    <source>
        <dbReference type="ARBA" id="ARBA00022968"/>
    </source>
</evidence>
<dbReference type="HOGENOM" id="CLU_020953_3_2_1"/>